<keyword evidence="4 5" id="KW-0862">Zinc</keyword>
<dbReference type="EMBL" id="ML975154">
    <property type="protein sequence ID" value="KAF1814053.1"/>
    <property type="molecule type" value="Genomic_DNA"/>
</dbReference>
<comment type="function">
    <text evidence="5">Non-catalytic subunit of the queuine tRNA-ribosyltransferase (TGT) that catalyzes the base-exchange of a guanine (G) residue with queuine (Q) at position 34 (anticodon wobble position) in tRNAs with GU(N) anticodons (tRNA-Asp, -Asn, -His and -Tyr), resulting in the hypermodified nucleoside queuosine (7-(((4,5-cis-dihydroxy-2-cyclopenten-1-yl)amino)methyl)-7-deazaguanosine).</text>
</comment>
<comment type="subunit">
    <text evidence="5">Heterodimer of a catalytic subunit and an accessory subunit.</text>
</comment>
<proteinExistence type="inferred from homology"/>
<dbReference type="InterPro" id="IPR050852">
    <property type="entry name" value="Queuine_tRNA-ribosyltrfase"/>
</dbReference>
<dbReference type="NCBIfam" id="TIGR00449">
    <property type="entry name" value="tgt_general"/>
    <property type="match status" value="1"/>
</dbReference>
<dbReference type="GO" id="GO:0005737">
    <property type="term" value="C:cytoplasm"/>
    <property type="evidence" value="ECO:0007669"/>
    <property type="project" value="UniProtKB-SubCell"/>
</dbReference>
<feature type="binding site" evidence="5">
    <location>
        <position position="341"/>
    </location>
    <ligand>
        <name>Zn(2+)</name>
        <dbReference type="ChEBI" id="CHEBI:29105"/>
    </ligand>
</feature>
<evidence type="ECO:0000313" key="9">
    <source>
        <dbReference type="Proteomes" id="UP000504638"/>
    </source>
</evidence>
<dbReference type="GO" id="GO:0008479">
    <property type="term" value="F:tRNA-guanosine(34) queuine transglycosylase activity"/>
    <property type="evidence" value="ECO:0007669"/>
    <property type="project" value="UniProtKB-UniRule"/>
</dbReference>
<name>A0A6G1G7N1_9PEZI</name>
<dbReference type="Gene3D" id="3.20.20.105">
    <property type="entry name" value="Queuine tRNA-ribosyltransferase-like"/>
    <property type="match status" value="1"/>
</dbReference>
<dbReference type="Proteomes" id="UP000504638">
    <property type="component" value="Unplaced"/>
</dbReference>
<evidence type="ECO:0000313" key="8">
    <source>
        <dbReference type="EMBL" id="KAF1814053.1"/>
    </source>
</evidence>
<feature type="domain" description="tRNA-guanine(15) transglycosylase-like" evidence="7">
    <location>
        <begin position="29"/>
        <end position="402"/>
    </location>
</feature>
<evidence type="ECO:0000313" key="10">
    <source>
        <dbReference type="RefSeq" id="XP_033535684.1"/>
    </source>
</evidence>
<dbReference type="OrthoDB" id="27601at2759"/>
<evidence type="ECO:0000256" key="4">
    <source>
        <dbReference type="ARBA" id="ARBA00022833"/>
    </source>
</evidence>
<dbReference type="HAMAP" id="MF_03043">
    <property type="entry name" value="QTRT2"/>
    <property type="match status" value="1"/>
</dbReference>
<reference evidence="8 10" key="1">
    <citation type="submission" date="2020-01" db="EMBL/GenBank/DDBJ databases">
        <authorList>
            <consortium name="DOE Joint Genome Institute"/>
            <person name="Haridas S."/>
            <person name="Albert R."/>
            <person name="Binder M."/>
            <person name="Bloem J."/>
            <person name="Labutti K."/>
            <person name="Salamov A."/>
            <person name="Andreopoulos B."/>
            <person name="Baker S.E."/>
            <person name="Barry K."/>
            <person name="Bills G."/>
            <person name="Bluhm B.H."/>
            <person name="Cannon C."/>
            <person name="Castanera R."/>
            <person name="Culley D.E."/>
            <person name="Daum C."/>
            <person name="Ezra D."/>
            <person name="Gonzalez J.B."/>
            <person name="Henrissat B."/>
            <person name="Kuo A."/>
            <person name="Liang C."/>
            <person name="Lipzen A."/>
            <person name="Lutzoni F."/>
            <person name="Magnuson J."/>
            <person name="Mondo S."/>
            <person name="Nolan M."/>
            <person name="Ohm R."/>
            <person name="Pangilinan J."/>
            <person name="Park H.-J."/>
            <person name="Ramirez L."/>
            <person name="Alfaro M."/>
            <person name="Sun H."/>
            <person name="Tritt A."/>
            <person name="Yoshinaga Y."/>
            <person name="Zwiers L.-H."/>
            <person name="Turgeon B.G."/>
            <person name="Goodwin S.B."/>
            <person name="Spatafora J.W."/>
            <person name="Crous P.W."/>
            <person name="Grigoriev I.V."/>
        </authorList>
    </citation>
    <scope>NUCLEOTIDE SEQUENCE</scope>
    <source>
        <strain evidence="8 10">CBS 781.70</strain>
    </source>
</reference>
<protein>
    <recommendedName>
        <fullName evidence="5">Queuine tRNA-ribosyltransferase accessory subunit 2</fullName>
    </recommendedName>
    <alternativeName>
        <fullName evidence="5">Queuine tRNA-ribosyltransferase domain-containing protein 1</fullName>
    </alternativeName>
</protein>
<feature type="binding site" evidence="5">
    <location>
        <position position="343"/>
    </location>
    <ligand>
        <name>Zn(2+)</name>
        <dbReference type="ChEBI" id="CHEBI:29105"/>
    </ligand>
</feature>
<keyword evidence="1 5" id="KW-0963">Cytoplasm</keyword>
<dbReference type="AlphaFoldDB" id="A0A6G1G7N1"/>
<feature type="region of interest" description="Disordered" evidence="6">
    <location>
        <begin position="443"/>
        <end position="474"/>
    </location>
</feature>
<sequence length="474" mass="52711">MAELTPEQLETLPDEMRIFTIQKAIESSGPRLGRLSLAGRKVLETPNYLGNASRGVIPHLSPDNFRRHTNVSGVYLSLEDFIEKIPRDVPPIYNQDAAPNESALKRFICLPEDNIAVLGARRYTPVVGSAHNTDTSISICASVGFRSLPVQDYITATLKLCPDIAICLADVVYDHNPSRRRMEKVSDRTFSWVTKMIEQLNRPEVQESRPTLFAPIPPVPIGRQWAYIDKLSEELKDEISGLAIYDAEAIGNLPEPLTLLPRLSMSPLTSPNQLLQQIASGYDVFIVPFINLASDAGIALTFQFPPPATTSVDTRSSPVELGLNLWDKVYEADVSAVMEGCSCHCCTSHHRAFLQHLLNAREMLAWVLLQMHNHHVMDNFFARVRKSIADGTFEEDRLAFERYYVPDLPEQTGLGPRIRGYQFKSGEGDPKANPAPFTMLDAQREGLAESATPGDVPDSELIEHGFAEKTDKAS</sequence>
<evidence type="ECO:0000256" key="3">
    <source>
        <dbReference type="ARBA" id="ARBA00022723"/>
    </source>
</evidence>
<dbReference type="InterPro" id="IPR036511">
    <property type="entry name" value="TGT-like_sf"/>
</dbReference>
<comment type="subcellular location">
    <subcellularLocation>
        <location evidence="5">Cytoplasm</location>
    </subcellularLocation>
</comment>
<dbReference type="Pfam" id="PF01702">
    <property type="entry name" value="TGT"/>
    <property type="match status" value="1"/>
</dbReference>
<feature type="binding site" evidence="5">
    <location>
        <position position="372"/>
    </location>
    <ligand>
        <name>Zn(2+)</name>
        <dbReference type="ChEBI" id="CHEBI:29105"/>
    </ligand>
</feature>
<feature type="binding site" evidence="5">
    <location>
        <position position="346"/>
    </location>
    <ligand>
        <name>Zn(2+)</name>
        <dbReference type="ChEBI" id="CHEBI:29105"/>
    </ligand>
</feature>
<accession>A0A6G1G7N1</accession>
<keyword evidence="2 5" id="KW-0819">tRNA processing</keyword>
<dbReference type="GO" id="GO:0006400">
    <property type="term" value="P:tRNA modification"/>
    <property type="evidence" value="ECO:0007669"/>
    <property type="project" value="InterPro"/>
</dbReference>
<dbReference type="PANTHER" id="PTHR46064">
    <property type="entry name" value="QUEUINE TRNA-RIBOSYLTRANSFERASE ACCESSORY SUBUNIT 2"/>
    <property type="match status" value="1"/>
</dbReference>
<comment type="cofactor">
    <cofactor evidence="5">
        <name>Zn(2+)</name>
        <dbReference type="ChEBI" id="CHEBI:29105"/>
    </cofactor>
    <text evidence="5">Binds 1 zinc ion per subunit.</text>
</comment>
<dbReference type="InterPro" id="IPR028592">
    <property type="entry name" value="QTRTD1"/>
</dbReference>
<evidence type="ECO:0000259" key="7">
    <source>
        <dbReference type="Pfam" id="PF01702"/>
    </source>
</evidence>
<dbReference type="GO" id="GO:0046872">
    <property type="term" value="F:metal ion binding"/>
    <property type="evidence" value="ECO:0007669"/>
    <property type="project" value="UniProtKB-KW"/>
</dbReference>
<evidence type="ECO:0000256" key="5">
    <source>
        <dbReference type="HAMAP-Rule" id="MF_03043"/>
    </source>
</evidence>
<reference evidence="10" key="3">
    <citation type="submission" date="2025-04" db="UniProtKB">
        <authorList>
            <consortium name="RefSeq"/>
        </authorList>
    </citation>
    <scope>IDENTIFICATION</scope>
    <source>
        <strain evidence="10">CBS 781.70</strain>
    </source>
</reference>
<feature type="compositionally biased region" description="Basic and acidic residues" evidence="6">
    <location>
        <begin position="461"/>
        <end position="474"/>
    </location>
</feature>
<dbReference type="PANTHER" id="PTHR46064:SF1">
    <property type="entry name" value="QUEUINE TRNA-RIBOSYLTRANSFERASE ACCESSORY SUBUNIT 2"/>
    <property type="match status" value="1"/>
</dbReference>
<keyword evidence="3 5" id="KW-0479">Metal-binding</keyword>
<dbReference type="RefSeq" id="XP_033535684.1">
    <property type="nucleotide sequence ID" value="XM_033677471.1"/>
</dbReference>
<dbReference type="SUPFAM" id="SSF51713">
    <property type="entry name" value="tRNA-guanine transglycosylase"/>
    <property type="match status" value="1"/>
</dbReference>
<reference evidence="10" key="2">
    <citation type="submission" date="2020-04" db="EMBL/GenBank/DDBJ databases">
        <authorList>
            <consortium name="NCBI Genome Project"/>
        </authorList>
    </citation>
    <scope>NUCLEOTIDE SEQUENCE</scope>
    <source>
        <strain evidence="10">CBS 781.70</strain>
    </source>
</reference>
<keyword evidence="9" id="KW-1185">Reference proteome</keyword>
<evidence type="ECO:0000256" key="6">
    <source>
        <dbReference type="SAM" id="MobiDB-lite"/>
    </source>
</evidence>
<evidence type="ECO:0000256" key="1">
    <source>
        <dbReference type="ARBA" id="ARBA00022490"/>
    </source>
</evidence>
<dbReference type="InterPro" id="IPR002616">
    <property type="entry name" value="tRNA_ribo_trans-like"/>
</dbReference>
<evidence type="ECO:0000256" key="2">
    <source>
        <dbReference type="ARBA" id="ARBA00022694"/>
    </source>
</evidence>
<dbReference type="GeneID" id="54418041"/>
<comment type="similarity">
    <text evidence="5">Belongs to the queuine tRNA-ribosyltransferase family. QTRT2 subfamily.</text>
</comment>
<organism evidence="8">
    <name type="scientific">Eremomyces bilateralis CBS 781.70</name>
    <dbReference type="NCBI Taxonomy" id="1392243"/>
    <lineage>
        <taxon>Eukaryota</taxon>
        <taxon>Fungi</taxon>
        <taxon>Dikarya</taxon>
        <taxon>Ascomycota</taxon>
        <taxon>Pezizomycotina</taxon>
        <taxon>Dothideomycetes</taxon>
        <taxon>Dothideomycetes incertae sedis</taxon>
        <taxon>Eremomycetales</taxon>
        <taxon>Eremomycetaceae</taxon>
        <taxon>Eremomyces</taxon>
    </lineage>
</organism>
<gene>
    <name evidence="8 10" type="ORF">P152DRAFT_433767</name>
</gene>